<sequence length="100" mass="11572">MILYNTTYSVALETGPDWLRWMKTFQLPAIMATGLPTGHKIRRLLTELDNGGVTYSVQIDFATLDDYETYQQNHANALQQRIQHRFGGQFVFFDTLLEEV</sequence>
<dbReference type="RefSeq" id="WP_186739327.1">
    <property type="nucleotide sequence ID" value="NZ_VFIA01000027.1"/>
</dbReference>
<reference evidence="1 2" key="1">
    <citation type="submission" date="2019-06" db="EMBL/GenBank/DDBJ databases">
        <title>Spirosoma utsteinense sp. nov. isolated from Antarctic ice-free soils.</title>
        <authorList>
            <person name="Tahon G."/>
        </authorList>
    </citation>
    <scope>NUCLEOTIDE SEQUENCE [LARGE SCALE GENOMIC DNA]</scope>
    <source>
        <strain evidence="1 2">LMG 31447</strain>
    </source>
</reference>
<comment type="caution">
    <text evidence="1">The sequence shown here is derived from an EMBL/GenBank/DDBJ whole genome shotgun (WGS) entry which is preliminary data.</text>
</comment>
<evidence type="ECO:0000313" key="1">
    <source>
        <dbReference type="EMBL" id="MBC3793453.1"/>
    </source>
</evidence>
<dbReference type="Pfam" id="PF14114">
    <property type="entry name" value="DUF4286"/>
    <property type="match status" value="1"/>
</dbReference>
<accession>A0ABR6WBD7</accession>
<gene>
    <name evidence="1" type="ORF">FH603_3972</name>
</gene>
<dbReference type="EMBL" id="VFIA01000027">
    <property type="protein sequence ID" value="MBC3793453.1"/>
    <property type="molecule type" value="Genomic_DNA"/>
</dbReference>
<protein>
    <recommendedName>
        <fullName evidence="3">DUF4286 domain-containing protein</fullName>
    </recommendedName>
</protein>
<dbReference type="Proteomes" id="UP000700732">
    <property type="component" value="Unassembled WGS sequence"/>
</dbReference>
<evidence type="ECO:0008006" key="3">
    <source>
        <dbReference type="Google" id="ProtNLM"/>
    </source>
</evidence>
<dbReference type="InterPro" id="IPR025563">
    <property type="entry name" value="DUF4286"/>
</dbReference>
<evidence type="ECO:0000313" key="2">
    <source>
        <dbReference type="Proteomes" id="UP000700732"/>
    </source>
</evidence>
<name>A0ABR6WBD7_9BACT</name>
<organism evidence="1 2">
    <name type="scientific">Spirosoma utsteinense</name>
    <dbReference type="NCBI Taxonomy" id="2585773"/>
    <lineage>
        <taxon>Bacteria</taxon>
        <taxon>Pseudomonadati</taxon>
        <taxon>Bacteroidota</taxon>
        <taxon>Cytophagia</taxon>
        <taxon>Cytophagales</taxon>
        <taxon>Cytophagaceae</taxon>
        <taxon>Spirosoma</taxon>
    </lineage>
</organism>
<proteinExistence type="predicted"/>
<keyword evidence="2" id="KW-1185">Reference proteome</keyword>